<dbReference type="Gene3D" id="3.40.50.1820">
    <property type="entry name" value="alpha/beta hydrolase"/>
    <property type="match status" value="1"/>
</dbReference>
<dbReference type="Pfam" id="PF12697">
    <property type="entry name" value="Abhydrolase_6"/>
    <property type="match status" value="1"/>
</dbReference>
<dbReference type="Proteomes" id="UP000604243">
    <property type="component" value="Unassembled WGS sequence"/>
</dbReference>
<dbReference type="RefSeq" id="WP_189514878.1">
    <property type="nucleotide sequence ID" value="NZ_BMZM01000001.1"/>
</dbReference>
<sequence>MSTTQKTTLVLLPGWVLGPAPLAPLARAIERCNGDIRVHCTAYPRLKSHRLEAWLDALDTQLPDGAWLGGWSMGGMLATALAERRGLRTPGLITMGTRARVMPPAWSGVNGPARAWPSWLAQGGHDAWHLGKRLLGTLPRVDARQSAAGLALLGSMDLRRTLGRLEIPQLHLFGEHDMLVPAQARQLVADCLPASGQTQLIDNAGHGFVIDRADRTAQVITSFMSASMTPS</sequence>
<proteinExistence type="predicted"/>
<evidence type="ECO:0000259" key="1">
    <source>
        <dbReference type="Pfam" id="PF12697"/>
    </source>
</evidence>
<accession>A0ABQ3FCF1</accession>
<comment type="caution">
    <text evidence="2">The sequence shown here is derived from an EMBL/GenBank/DDBJ whole genome shotgun (WGS) entry which is preliminary data.</text>
</comment>
<protein>
    <submittedName>
        <fullName evidence="2">Transporter</fullName>
    </submittedName>
</protein>
<organism evidence="2 3">
    <name type="scientific">Kushneria pakistanensis</name>
    <dbReference type="NCBI Taxonomy" id="1508770"/>
    <lineage>
        <taxon>Bacteria</taxon>
        <taxon>Pseudomonadati</taxon>
        <taxon>Pseudomonadota</taxon>
        <taxon>Gammaproteobacteria</taxon>
        <taxon>Oceanospirillales</taxon>
        <taxon>Halomonadaceae</taxon>
        <taxon>Kushneria</taxon>
    </lineage>
</organism>
<feature type="domain" description="AB hydrolase-1" evidence="1">
    <location>
        <begin position="9"/>
        <end position="218"/>
    </location>
</feature>
<dbReference type="InterPro" id="IPR000073">
    <property type="entry name" value="AB_hydrolase_1"/>
</dbReference>
<dbReference type="SUPFAM" id="SSF53474">
    <property type="entry name" value="alpha/beta-Hydrolases"/>
    <property type="match status" value="1"/>
</dbReference>
<name>A0ABQ3FCF1_9GAMM</name>
<dbReference type="InterPro" id="IPR029058">
    <property type="entry name" value="AB_hydrolase_fold"/>
</dbReference>
<dbReference type="EMBL" id="BMZM01000001">
    <property type="protein sequence ID" value="GHC17293.1"/>
    <property type="molecule type" value="Genomic_DNA"/>
</dbReference>
<reference evidence="3" key="1">
    <citation type="journal article" date="2019" name="Int. J. Syst. Evol. Microbiol.">
        <title>The Global Catalogue of Microorganisms (GCM) 10K type strain sequencing project: providing services to taxonomists for standard genome sequencing and annotation.</title>
        <authorList>
            <consortium name="The Broad Institute Genomics Platform"/>
            <consortium name="The Broad Institute Genome Sequencing Center for Infectious Disease"/>
            <person name="Wu L."/>
            <person name="Ma J."/>
        </authorList>
    </citation>
    <scope>NUCLEOTIDE SEQUENCE [LARGE SCALE GENOMIC DNA]</scope>
    <source>
        <strain evidence="3">KCTC 42082</strain>
    </source>
</reference>
<gene>
    <name evidence="2" type="ORF">GCM10010082_05500</name>
</gene>
<keyword evidence="3" id="KW-1185">Reference proteome</keyword>
<evidence type="ECO:0000313" key="2">
    <source>
        <dbReference type="EMBL" id="GHC17293.1"/>
    </source>
</evidence>
<evidence type="ECO:0000313" key="3">
    <source>
        <dbReference type="Proteomes" id="UP000604243"/>
    </source>
</evidence>